<organism evidence="2 3">
    <name type="scientific">Entomospira nematocerorum</name>
    <dbReference type="NCBI Taxonomy" id="2719987"/>
    <lineage>
        <taxon>Bacteria</taxon>
        <taxon>Pseudomonadati</taxon>
        <taxon>Spirochaetota</taxon>
        <taxon>Spirochaetia</taxon>
        <taxon>Spirochaetales</taxon>
        <taxon>Spirochaetaceae</taxon>
        <taxon>Entomospira</taxon>
    </lineage>
</organism>
<dbReference type="Gene3D" id="2.60.120.10">
    <property type="entry name" value="Jelly Rolls"/>
    <property type="match status" value="2"/>
</dbReference>
<comment type="caution">
    <text evidence="2">The sequence shown here is derived from an EMBL/GenBank/DDBJ whole genome shotgun (WGS) entry which is preliminary data.</text>
</comment>
<dbReference type="InterPro" id="IPR014710">
    <property type="entry name" value="RmlC-like_jellyroll"/>
</dbReference>
<dbReference type="PANTHER" id="PTHR39193:SF1">
    <property type="entry name" value="5-DEOXY-GLUCURONATE ISOMERASE"/>
    <property type="match status" value="1"/>
</dbReference>
<dbReference type="AlphaFoldDB" id="A0A968KVU8"/>
<name>A0A968KVU8_9SPIO</name>
<accession>A0A968KVU8</accession>
<dbReference type="Proteomes" id="UP000752013">
    <property type="component" value="Unassembled WGS sequence"/>
</dbReference>
<evidence type="ECO:0000313" key="3">
    <source>
        <dbReference type="Proteomes" id="UP000752013"/>
    </source>
</evidence>
<dbReference type="SUPFAM" id="SSF51182">
    <property type="entry name" value="RmlC-like cupins"/>
    <property type="match status" value="1"/>
</dbReference>
<dbReference type="PANTHER" id="PTHR39193">
    <property type="entry name" value="5-DEOXY-GLUCURONATE ISOMERASE"/>
    <property type="match status" value="1"/>
</dbReference>
<proteinExistence type="predicted"/>
<dbReference type="GO" id="GO:0008880">
    <property type="term" value="F:glucuronate isomerase activity"/>
    <property type="evidence" value="ECO:0007669"/>
    <property type="project" value="InterPro"/>
</dbReference>
<protein>
    <submittedName>
        <fullName evidence="2">5-deoxy-glucuronate isomerase</fullName>
        <ecNumber evidence="2">5.3.1.30</ecNumber>
    </submittedName>
</protein>
<keyword evidence="3" id="KW-1185">Reference proteome</keyword>
<dbReference type="InterPro" id="IPR021120">
    <property type="entry name" value="KduI/IolB_isomerase"/>
</dbReference>
<dbReference type="GO" id="GO:0102482">
    <property type="term" value="F:5-deoxy-D-glucuronate isomerase activity"/>
    <property type="evidence" value="ECO:0007669"/>
    <property type="project" value="UniProtKB-EC"/>
</dbReference>
<evidence type="ECO:0000313" key="2">
    <source>
        <dbReference type="EMBL" id="NIZ47718.1"/>
    </source>
</evidence>
<dbReference type="InterPro" id="IPR024203">
    <property type="entry name" value="Deoxy-glucuronate_isom_IolB"/>
</dbReference>
<dbReference type="PIRSF" id="PIRSF036628">
    <property type="entry name" value="IolB"/>
    <property type="match status" value="1"/>
</dbReference>
<dbReference type="EMBL" id="JAATLK010000003">
    <property type="protein sequence ID" value="NIZ47718.1"/>
    <property type="molecule type" value="Genomic_DNA"/>
</dbReference>
<dbReference type="EC" id="5.3.1.30" evidence="2"/>
<dbReference type="NCBIfam" id="TIGR04378">
    <property type="entry name" value="myo_inos_iolB"/>
    <property type="match status" value="1"/>
</dbReference>
<dbReference type="Pfam" id="PF04962">
    <property type="entry name" value="KduI"/>
    <property type="match status" value="1"/>
</dbReference>
<sequence>MSLKRVPNHETIEGVTILHDLTKEVSALSYIAFKVIDMQALSSYMNKTILQEVCIVVLQGEVTVRVEDQIYANIGKRHSVFDRIPTDSVYIGNNHSYEIISNTVARVALCYAYSDRNLPSRMIAAKDNSIEERGKFNNRRIVHNILPDTVDYAQNLLVVEVYTDGGNFSSYPPHKHDQNNLPEESLLEEIYYHEISPPQGFVFQRVYTEDRSIDETMSVENKEVVLVPKGYHPVGVPDGYTSYYLNIMAGPVRIWKFHNDKHHDWILSR</sequence>
<gene>
    <name evidence="2" type="primary">iolB</name>
    <name evidence="2" type="ORF">HCT46_07310</name>
</gene>
<reference evidence="2" key="1">
    <citation type="submission" date="2020-03" db="EMBL/GenBank/DDBJ databases">
        <title>Spirochaetal bacteria isolated from arthropods constitute a novel genus Entomospira genus novum within the order Spirochaetales.</title>
        <authorList>
            <person name="Grana-Miraglia L."/>
            <person name="Sikutova S."/>
            <person name="Fingerle V."/>
            <person name="Sing A."/>
            <person name="Castillo-Ramirez S."/>
            <person name="Margos G."/>
            <person name="Rudolf I."/>
        </authorList>
    </citation>
    <scope>NUCLEOTIDE SEQUENCE</scope>
    <source>
        <strain evidence="2">BR208</strain>
    </source>
</reference>
<dbReference type="InterPro" id="IPR011051">
    <property type="entry name" value="RmlC_Cupin_sf"/>
</dbReference>
<dbReference type="RefSeq" id="WP_167704423.1">
    <property type="nucleotide sequence ID" value="NZ_CP118170.1"/>
</dbReference>
<dbReference type="GO" id="GO:0019310">
    <property type="term" value="P:inositol catabolic process"/>
    <property type="evidence" value="ECO:0007669"/>
    <property type="project" value="InterPro"/>
</dbReference>
<keyword evidence="1 2" id="KW-0413">Isomerase</keyword>
<evidence type="ECO:0000256" key="1">
    <source>
        <dbReference type="ARBA" id="ARBA00023235"/>
    </source>
</evidence>